<dbReference type="GO" id="GO:0016787">
    <property type="term" value="F:hydrolase activity"/>
    <property type="evidence" value="ECO:0007669"/>
    <property type="project" value="InterPro"/>
</dbReference>
<reference evidence="3 4" key="1">
    <citation type="submission" date="2020-08" db="EMBL/GenBank/DDBJ databases">
        <title>Genomic Encyclopedia of Type Strains, Phase IV (KMG-IV): sequencing the most valuable type-strain genomes for metagenomic binning, comparative biology and taxonomic classification.</title>
        <authorList>
            <person name="Goeker M."/>
        </authorList>
    </citation>
    <scope>NUCLEOTIDE SEQUENCE [LARGE SCALE GENOMIC DNA]</scope>
    <source>
        <strain evidence="3 4">DSM 26736</strain>
    </source>
</reference>
<feature type="chain" id="PRO_5032416206" description="Cell wall hydrolase SleB domain-containing protein" evidence="1">
    <location>
        <begin position="24"/>
        <end position="331"/>
    </location>
</feature>
<accession>A0A840YCL9</accession>
<dbReference type="InterPro" id="IPR042047">
    <property type="entry name" value="SleB_dom1"/>
</dbReference>
<protein>
    <recommendedName>
        <fullName evidence="2">Cell wall hydrolase SleB domain-containing protein</fullName>
    </recommendedName>
</protein>
<dbReference type="InterPro" id="IPR011105">
    <property type="entry name" value="Cell_wall_hydrolase_SleB"/>
</dbReference>
<evidence type="ECO:0000256" key="1">
    <source>
        <dbReference type="SAM" id="SignalP"/>
    </source>
</evidence>
<evidence type="ECO:0000313" key="3">
    <source>
        <dbReference type="EMBL" id="MBB5709759.1"/>
    </source>
</evidence>
<evidence type="ECO:0000259" key="2">
    <source>
        <dbReference type="Pfam" id="PF07486"/>
    </source>
</evidence>
<name>A0A840YCL9_9SPHN</name>
<sequence>MQLRGLAAGLLVSAVGAGFSAQALQPPETGAVAVHAAASGYEAEDHFPGAALYNAVDDDAAIAAGTTGTIALPAVPVAAAAELPGGGSVRPAQPFRLAGTAEDRVRALQCLTSAIYYEAASEPEDGQRAVAQVVLNRVRHSAFPATVCGVVYQGSERRGCQFSFACDGAMARVPARSAWMRAQGVAAAALAGSVFAPVGLATHYHTYAVTPSWNRSLVMTGVFGAHFFHRWKGWWGTAAAFAKAYRGGEPLPGPHAPVDVPVPQMAGLVPAPVTAASVAPVQAVAAAVKAATPVERVQPAYAESGSVADDYAASGESQILDKWKDSGKPLR</sequence>
<gene>
    <name evidence="3" type="ORF">FHT02_000981</name>
</gene>
<dbReference type="Proteomes" id="UP000527143">
    <property type="component" value="Unassembled WGS sequence"/>
</dbReference>
<feature type="signal peptide" evidence="1">
    <location>
        <begin position="1"/>
        <end position="23"/>
    </location>
</feature>
<dbReference type="AlphaFoldDB" id="A0A840YCL9"/>
<dbReference type="Gene3D" id="1.10.10.2520">
    <property type="entry name" value="Cell wall hydrolase SleB, domain 1"/>
    <property type="match status" value="1"/>
</dbReference>
<organism evidence="3 4">
    <name type="scientific">Sphingomonas xinjiangensis</name>
    <dbReference type="NCBI Taxonomy" id="643568"/>
    <lineage>
        <taxon>Bacteria</taxon>
        <taxon>Pseudomonadati</taxon>
        <taxon>Pseudomonadota</taxon>
        <taxon>Alphaproteobacteria</taxon>
        <taxon>Sphingomonadales</taxon>
        <taxon>Sphingomonadaceae</taxon>
        <taxon>Sphingomonas</taxon>
    </lineage>
</organism>
<dbReference type="Pfam" id="PF07486">
    <property type="entry name" value="Hydrolase_2"/>
    <property type="match status" value="1"/>
</dbReference>
<dbReference type="EMBL" id="JACIJF010000002">
    <property type="protein sequence ID" value="MBB5709759.1"/>
    <property type="molecule type" value="Genomic_DNA"/>
</dbReference>
<proteinExistence type="predicted"/>
<keyword evidence="4" id="KW-1185">Reference proteome</keyword>
<keyword evidence="1" id="KW-0732">Signal</keyword>
<evidence type="ECO:0000313" key="4">
    <source>
        <dbReference type="Proteomes" id="UP000527143"/>
    </source>
</evidence>
<comment type="caution">
    <text evidence="3">The sequence shown here is derived from an EMBL/GenBank/DDBJ whole genome shotgun (WGS) entry which is preliminary data.</text>
</comment>
<feature type="domain" description="Cell wall hydrolase SleB" evidence="2">
    <location>
        <begin position="121"/>
        <end position="228"/>
    </location>
</feature>